<dbReference type="Proteomes" id="UP000886800">
    <property type="component" value="Unassembled WGS sequence"/>
</dbReference>
<evidence type="ECO:0000256" key="5">
    <source>
        <dbReference type="ARBA" id="ARBA00022490"/>
    </source>
</evidence>
<feature type="binding site" evidence="14">
    <location>
        <position position="37"/>
    </location>
    <ligand>
        <name>L-threonine</name>
        <dbReference type="ChEBI" id="CHEBI:57926"/>
    </ligand>
</feature>
<dbReference type="NCBIfam" id="TIGR00057">
    <property type="entry name" value="L-threonylcarbamoyladenylate synthase"/>
    <property type="match status" value="1"/>
</dbReference>
<feature type="domain" description="YrdC-like" evidence="15">
    <location>
        <begin position="15"/>
        <end position="200"/>
    </location>
</feature>
<dbReference type="InterPro" id="IPR010923">
    <property type="entry name" value="T(6)A37_SUA5"/>
</dbReference>
<comment type="catalytic activity">
    <reaction evidence="12 13">
        <text>L-threonine + hydrogencarbonate + ATP = L-threonylcarbamoyladenylate + diphosphate + H2O</text>
        <dbReference type="Rhea" id="RHEA:36407"/>
        <dbReference type="ChEBI" id="CHEBI:15377"/>
        <dbReference type="ChEBI" id="CHEBI:17544"/>
        <dbReference type="ChEBI" id="CHEBI:30616"/>
        <dbReference type="ChEBI" id="CHEBI:33019"/>
        <dbReference type="ChEBI" id="CHEBI:57926"/>
        <dbReference type="ChEBI" id="CHEBI:73682"/>
        <dbReference type="EC" id="2.7.7.87"/>
    </reaction>
</comment>
<evidence type="ECO:0000256" key="14">
    <source>
        <dbReference type="PIRSR" id="PIRSR004930-1"/>
    </source>
</evidence>
<dbReference type="Pfam" id="PF01300">
    <property type="entry name" value="Sua5_yciO_yrdC"/>
    <property type="match status" value="1"/>
</dbReference>
<feature type="binding site" evidence="14">
    <location>
        <position position="119"/>
    </location>
    <ligand>
        <name>ATP</name>
        <dbReference type="ChEBI" id="CHEBI:30616"/>
    </ligand>
</feature>
<dbReference type="Gene3D" id="3.40.50.11030">
    <property type="entry name" value="Threonylcarbamoyl-AMP synthase, C-terminal domain"/>
    <property type="match status" value="1"/>
</dbReference>
<dbReference type="GO" id="GO:0003725">
    <property type="term" value="F:double-stranded RNA binding"/>
    <property type="evidence" value="ECO:0007669"/>
    <property type="project" value="UniProtKB-UniRule"/>
</dbReference>
<evidence type="ECO:0000256" key="10">
    <source>
        <dbReference type="ARBA" id="ARBA00022840"/>
    </source>
</evidence>
<reference evidence="16" key="2">
    <citation type="submission" date="2021-04" db="EMBL/GenBank/DDBJ databases">
        <authorList>
            <person name="Gilroy R."/>
        </authorList>
    </citation>
    <scope>NUCLEOTIDE SEQUENCE</scope>
    <source>
        <strain evidence="16">CHK188-5543</strain>
    </source>
</reference>
<dbReference type="GO" id="GO:0061710">
    <property type="term" value="F:L-threonylcarbamoyladenylate synthase"/>
    <property type="evidence" value="ECO:0007669"/>
    <property type="project" value="UniProtKB-EC"/>
</dbReference>
<evidence type="ECO:0000256" key="11">
    <source>
        <dbReference type="ARBA" id="ARBA00029774"/>
    </source>
</evidence>
<evidence type="ECO:0000256" key="3">
    <source>
        <dbReference type="ARBA" id="ARBA00012584"/>
    </source>
</evidence>
<evidence type="ECO:0000256" key="4">
    <source>
        <dbReference type="ARBA" id="ARBA00015492"/>
    </source>
</evidence>
<dbReference type="PIRSF" id="PIRSF004930">
    <property type="entry name" value="Tln_factor_SUA5"/>
    <property type="match status" value="1"/>
</dbReference>
<evidence type="ECO:0000256" key="7">
    <source>
        <dbReference type="ARBA" id="ARBA00022694"/>
    </source>
</evidence>
<reference evidence="16" key="1">
    <citation type="journal article" date="2021" name="PeerJ">
        <title>Extensive microbial diversity within the chicken gut microbiome revealed by metagenomics and culture.</title>
        <authorList>
            <person name="Gilroy R."/>
            <person name="Ravi A."/>
            <person name="Getino M."/>
            <person name="Pursley I."/>
            <person name="Horton D.L."/>
            <person name="Alikhan N.F."/>
            <person name="Baker D."/>
            <person name="Gharbi K."/>
            <person name="Hall N."/>
            <person name="Watson M."/>
            <person name="Adriaenssens E.M."/>
            <person name="Foster-Nyarko E."/>
            <person name="Jarju S."/>
            <person name="Secka A."/>
            <person name="Antonio M."/>
            <person name="Oren A."/>
            <person name="Chaudhuri R.R."/>
            <person name="La Ragione R."/>
            <person name="Hildebrand F."/>
            <person name="Pallen M.J."/>
        </authorList>
    </citation>
    <scope>NUCLEOTIDE SEQUENCE</scope>
    <source>
        <strain evidence="16">CHK188-5543</strain>
    </source>
</reference>
<evidence type="ECO:0000256" key="12">
    <source>
        <dbReference type="ARBA" id="ARBA00048366"/>
    </source>
</evidence>
<keyword evidence="7 13" id="KW-0819">tRNA processing</keyword>
<keyword evidence="6 13" id="KW-0808">Transferase</keyword>
<keyword evidence="9 13" id="KW-0547">Nucleotide-binding</keyword>
<dbReference type="InterPro" id="IPR017945">
    <property type="entry name" value="DHBP_synth_RibB-like_a/b_dom"/>
</dbReference>
<feature type="binding site" evidence="14">
    <location>
        <position position="196"/>
    </location>
    <ligand>
        <name>ATP</name>
        <dbReference type="ChEBI" id="CHEBI:30616"/>
    </ligand>
</feature>
<evidence type="ECO:0000256" key="8">
    <source>
        <dbReference type="ARBA" id="ARBA00022695"/>
    </source>
</evidence>
<feature type="binding site" evidence="14">
    <location>
        <position position="238"/>
    </location>
    <ligand>
        <name>ATP</name>
        <dbReference type="ChEBI" id="CHEBI:30616"/>
    </ligand>
</feature>
<evidence type="ECO:0000313" key="16">
    <source>
        <dbReference type="EMBL" id="HIX66146.1"/>
    </source>
</evidence>
<evidence type="ECO:0000256" key="2">
    <source>
        <dbReference type="ARBA" id="ARBA00007663"/>
    </source>
</evidence>
<evidence type="ECO:0000256" key="9">
    <source>
        <dbReference type="ARBA" id="ARBA00022741"/>
    </source>
</evidence>
<keyword evidence="10 13" id="KW-0067">ATP-binding</keyword>
<dbReference type="GO" id="GO:0005737">
    <property type="term" value="C:cytoplasm"/>
    <property type="evidence" value="ECO:0007669"/>
    <property type="project" value="UniProtKB-SubCell"/>
</dbReference>
<keyword evidence="5 13" id="KW-0963">Cytoplasm</keyword>
<evidence type="ECO:0000256" key="1">
    <source>
        <dbReference type="ARBA" id="ARBA00004496"/>
    </source>
</evidence>
<dbReference type="InterPro" id="IPR006070">
    <property type="entry name" value="Sua5-like_dom"/>
</dbReference>
<feature type="binding site" evidence="14">
    <location>
        <position position="123"/>
    </location>
    <ligand>
        <name>L-threonine</name>
        <dbReference type="ChEBI" id="CHEBI:57926"/>
    </ligand>
</feature>
<dbReference type="Pfam" id="PF03481">
    <property type="entry name" value="Sua5_C"/>
    <property type="match status" value="1"/>
</dbReference>
<sequence>METQYLQVQDLERDGPLLDRAAALLREGQLVAFPTETVYGLGGNALLPGAAKAIYAAKGRPSDNPLIVHIASLQELPPLVREVPEALHRLAARFWPGPMTVVLPKSDWIPYETSGGLDTVAIRMPSHPVARELIRRSGVPVAAPSANLSGSPSPTCAAHCVHDLDGRIAAIVDGGPCQVGVESTVLTLCGEPRVLRPGAVTLEMLRQVLPDIRYDPGVFHHLSDQAKVASPGMKYKHYAPKTRVVLVRGDREQFRRFLLGRQGALGVLCFEGDLPGGRWPVLTYGREHDPASQARQLFDALRRVDGLGVPVVYARVCGEEGIGQAVYNRLLRAAGFEEIAL</sequence>
<protein>
    <recommendedName>
        <fullName evidence="4 13">Threonylcarbamoyl-AMP synthase</fullName>
        <shortName evidence="13">TC-AMP synthase</shortName>
        <ecNumber evidence="3 13">2.7.7.87</ecNumber>
    </recommendedName>
    <alternativeName>
        <fullName evidence="11 13">L-threonylcarbamoyladenylate synthase</fullName>
    </alternativeName>
</protein>
<evidence type="ECO:0000259" key="15">
    <source>
        <dbReference type="PROSITE" id="PS51163"/>
    </source>
</evidence>
<dbReference type="EC" id="2.7.7.87" evidence="3 13"/>
<feature type="binding site" evidence="14">
    <location>
        <position position="143"/>
    </location>
    <ligand>
        <name>L-threonine</name>
        <dbReference type="ChEBI" id="CHEBI:57926"/>
    </ligand>
</feature>
<feature type="binding site" evidence="14">
    <location>
        <position position="183"/>
    </location>
    <ligand>
        <name>L-threonine</name>
        <dbReference type="ChEBI" id="CHEBI:57926"/>
    </ligand>
</feature>
<evidence type="ECO:0000313" key="17">
    <source>
        <dbReference type="Proteomes" id="UP000886800"/>
    </source>
</evidence>
<feature type="binding site" evidence="14">
    <location>
        <position position="69"/>
    </location>
    <ligand>
        <name>L-threonine</name>
        <dbReference type="ChEBI" id="CHEBI:57926"/>
    </ligand>
</feature>
<dbReference type="GO" id="GO:0008033">
    <property type="term" value="P:tRNA processing"/>
    <property type="evidence" value="ECO:0007669"/>
    <property type="project" value="UniProtKB-KW"/>
</dbReference>
<dbReference type="PANTHER" id="PTHR17490:SF16">
    <property type="entry name" value="THREONYLCARBAMOYL-AMP SYNTHASE"/>
    <property type="match status" value="1"/>
</dbReference>
<feature type="binding site" evidence="14">
    <location>
        <position position="64"/>
    </location>
    <ligand>
        <name>ATP</name>
        <dbReference type="ChEBI" id="CHEBI:30616"/>
    </ligand>
</feature>
<dbReference type="GO" id="GO:0005524">
    <property type="term" value="F:ATP binding"/>
    <property type="evidence" value="ECO:0007669"/>
    <property type="project" value="UniProtKB-UniRule"/>
</dbReference>
<dbReference type="InterPro" id="IPR005145">
    <property type="entry name" value="Sua5_C"/>
</dbReference>
<name>A0A9D2B7R1_9FIRM</name>
<dbReference type="InterPro" id="IPR038385">
    <property type="entry name" value="Sua5/YwlC_C"/>
</dbReference>
<comment type="similarity">
    <text evidence="2 13">Belongs to the SUA5 family.</text>
</comment>
<comment type="function">
    <text evidence="13">Required for the formation of a threonylcarbamoyl group on adenosine at position 37 (t(6)A37) in tRNAs that read codons beginning with adenine.</text>
</comment>
<evidence type="ECO:0000256" key="6">
    <source>
        <dbReference type="ARBA" id="ARBA00022679"/>
    </source>
</evidence>
<dbReference type="InterPro" id="IPR050156">
    <property type="entry name" value="TC-AMP_synthase_SUA5"/>
</dbReference>
<feature type="binding site" evidence="14">
    <location>
        <position position="60"/>
    </location>
    <ligand>
        <name>ATP</name>
        <dbReference type="ChEBI" id="CHEBI:30616"/>
    </ligand>
</feature>
<keyword evidence="8 13" id="KW-0548">Nucleotidyltransferase</keyword>
<dbReference type="Gene3D" id="3.90.870.10">
    <property type="entry name" value="DHBP synthase"/>
    <property type="match status" value="1"/>
</dbReference>
<dbReference type="GO" id="GO:0000049">
    <property type="term" value="F:tRNA binding"/>
    <property type="evidence" value="ECO:0007669"/>
    <property type="project" value="TreeGrafter"/>
</dbReference>
<comment type="caution">
    <text evidence="16">The sequence shown here is derived from an EMBL/GenBank/DDBJ whole genome shotgun (WGS) entry which is preliminary data.</text>
</comment>
<feature type="binding site" evidence="14">
    <location>
        <position position="145"/>
    </location>
    <ligand>
        <name>ATP</name>
        <dbReference type="ChEBI" id="CHEBI:30616"/>
    </ligand>
</feature>
<dbReference type="PROSITE" id="PS51163">
    <property type="entry name" value="YRDC"/>
    <property type="match status" value="1"/>
</dbReference>
<gene>
    <name evidence="16" type="ORF">H9736_07850</name>
</gene>
<dbReference type="AlphaFoldDB" id="A0A9D2B7R1"/>
<dbReference type="EMBL" id="DXES01000168">
    <property type="protein sequence ID" value="HIX66146.1"/>
    <property type="molecule type" value="Genomic_DNA"/>
</dbReference>
<accession>A0A9D2B7R1</accession>
<dbReference type="SUPFAM" id="SSF55821">
    <property type="entry name" value="YrdC/RibB"/>
    <property type="match status" value="1"/>
</dbReference>
<dbReference type="FunFam" id="3.90.870.10:FF:000009">
    <property type="entry name" value="Threonylcarbamoyl-AMP synthase, putative"/>
    <property type="match status" value="1"/>
</dbReference>
<proteinExistence type="inferred from homology"/>
<feature type="binding site" evidence="14">
    <location>
        <position position="153"/>
    </location>
    <ligand>
        <name>ATP</name>
        <dbReference type="ChEBI" id="CHEBI:30616"/>
    </ligand>
</feature>
<comment type="subcellular location">
    <subcellularLocation>
        <location evidence="1 13">Cytoplasm</location>
    </subcellularLocation>
</comment>
<dbReference type="PANTHER" id="PTHR17490">
    <property type="entry name" value="SUA5"/>
    <property type="match status" value="1"/>
</dbReference>
<evidence type="ECO:0000256" key="13">
    <source>
        <dbReference type="PIRNR" id="PIRNR004930"/>
    </source>
</evidence>
<organism evidence="16 17">
    <name type="scientific">Candidatus Anaerotruncus excrementipullorum</name>
    <dbReference type="NCBI Taxonomy" id="2838465"/>
    <lineage>
        <taxon>Bacteria</taxon>
        <taxon>Bacillati</taxon>
        <taxon>Bacillota</taxon>
        <taxon>Clostridia</taxon>
        <taxon>Eubacteriales</taxon>
        <taxon>Oscillospiraceae</taxon>
        <taxon>Anaerotruncus</taxon>
    </lineage>
</organism>
<dbReference type="GO" id="GO:0006450">
    <property type="term" value="P:regulation of translational fidelity"/>
    <property type="evidence" value="ECO:0007669"/>
    <property type="project" value="TreeGrafter"/>
</dbReference>